<name>A0AAN7SU05_9EURO</name>
<dbReference type="AlphaFoldDB" id="A0AAN7SU05"/>
<dbReference type="Proteomes" id="UP001309876">
    <property type="component" value="Unassembled WGS sequence"/>
</dbReference>
<accession>A0AAN7SU05</accession>
<dbReference type="EMBL" id="JAVRRJ010000010">
    <property type="protein sequence ID" value="KAK5081377.1"/>
    <property type="molecule type" value="Genomic_DNA"/>
</dbReference>
<proteinExistence type="predicted"/>
<protein>
    <submittedName>
        <fullName evidence="1">Uncharacterized protein</fullName>
    </submittedName>
</protein>
<sequence>MKLNIQVLQPHQLLDPANKTLLHNINDLINDAYSIHGHPELDGSYHYQALYKERRITCEDQLVHELGESGSIAVCTDNDLNEVPELVHRIEKANVYYTSKYGQVVAVASLKPWGGKKTVLFAKARQLAREGNGASSVNDIDLARLSQQELAQQKRKSETWDWEVSACACVNYPRYRGQGLMVQSLDALLNKLTRRHNELKAAGDPRGSLKIKLWSSALVDSDNPQYWLRRGFVNEGEPDLAPAGLWSSVRDFEIQTLSKVLE</sequence>
<keyword evidence="2" id="KW-1185">Reference proteome</keyword>
<reference evidence="1 2" key="1">
    <citation type="submission" date="2023-08" db="EMBL/GenBank/DDBJ databases">
        <title>Black Yeasts Isolated from many extreme environments.</title>
        <authorList>
            <person name="Coleine C."/>
            <person name="Stajich J.E."/>
            <person name="Selbmann L."/>
        </authorList>
    </citation>
    <scope>NUCLEOTIDE SEQUENCE [LARGE SCALE GENOMIC DNA]</scope>
    <source>
        <strain evidence="1 2">CCFEE 5910</strain>
    </source>
</reference>
<evidence type="ECO:0000313" key="1">
    <source>
        <dbReference type="EMBL" id="KAK5081377.1"/>
    </source>
</evidence>
<comment type="caution">
    <text evidence="1">The sequence shown here is derived from an EMBL/GenBank/DDBJ whole genome shotgun (WGS) entry which is preliminary data.</text>
</comment>
<gene>
    <name evidence="1" type="ORF">LTR05_008172</name>
</gene>
<evidence type="ECO:0000313" key="2">
    <source>
        <dbReference type="Proteomes" id="UP001309876"/>
    </source>
</evidence>
<organism evidence="1 2">
    <name type="scientific">Lithohypha guttulata</name>
    <dbReference type="NCBI Taxonomy" id="1690604"/>
    <lineage>
        <taxon>Eukaryota</taxon>
        <taxon>Fungi</taxon>
        <taxon>Dikarya</taxon>
        <taxon>Ascomycota</taxon>
        <taxon>Pezizomycotina</taxon>
        <taxon>Eurotiomycetes</taxon>
        <taxon>Chaetothyriomycetidae</taxon>
        <taxon>Chaetothyriales</taxon>
        <taxon>Trichomeriaceae</taxon>
        <taxon>Lithohypha</taxon>
    </lineage>
</organism>